<dbReference type="InterPro" id="IPR000719">
    <property type="entry name" value="Prot_kinase_dom"/>
</dbReference>
<dbReference type="Gene3D" id="1.10.510.10">
    <property type="entry name" value="Transferase(Phosphotransferase) domain 1"/>
    <property type="match status" value="1"/>
</dbReference>
<reference evidence="2" key="1">
    <citation type="submission" date="2020-11" db="EMBL/GenBank/DDBJ databases">
        <authorList>
            <consortium name="DOE Joint Genome Institute"/>
            <person name="Ahrendt S."/>
            <person name="Riley R."/>
            <person name="Andreopoulos W."/>
            <person name="Labutti K."/>
            <person name="Pangilinan J."/>
            <person name="Ruiz-Duenas F.J."/>
            <person name="Barrasa J.M."/>
            <person name="Sanchez-Garcia M."/>
            <person name="Camarero S."/>
            <person name="Miyauchi S."/>
            <person name="Serrano A."/>
            <person name="Linde D."/>
            <person name="Babiker R."/>
            <person name="Drula E."/>
            <person name="Ayuso-Fernandez I."/>
            <person name="Pacheco R."/>
            <person name="Padilla G."/>
            <person name="Ferreira P."/>
            <person name="Barriuso J."/>
            <person name="Kellner H."/>
            <person name="Castanera R."/>
            <person name="Alfaro M."/>
            <person name="Ramirez L."/>
            <person name="Pisabarro A.G."/>
            <person name="Kuo A."/>
            <person name="Tritt A."/>
            <person name="Lipzen A."/>
            <person name="He G."/>
            <person name="Yan M."/>
            <person name="Ng V."/>
            <person name="Cullen D."/>
            <person name="Martin F."/>
            <person name="Rosso M.-N."/>
            <person name="Henrissat B."/>
            <person name="Hibbett D."/>
            <person name="Martinez A.T."/>
            <person name="Grigoriev I.V."/>
        </authorList>
    </citation>
    <scope>NUCLEOTIDE SEQUENCE</scope>
    <source>
        <strain evidence="2">CBS 247.69</strain>
    </source>
</reference>
<dbReference type="PANTHER" id="PTHR44329">
    <property type="entry name" value="SERINE/THREONINE-PROTEIN KINASE TNNI3K-RELATED"/>
    <property type="match status" value="1"/>
</dbReference>
<dbReference type="PROSITE" id="PS50011">
    <property type="entry name" value="PROTEIN_KINASE_DOM"/>
    <property type="match status" value="1"/>
</dbReference>
<dbReference type="SMART" id="SM00220">
    <property type="entry name" value="S_TKc"/>
    <property type="match status" value="1"/>
</dbReference>
<dbReference type="GO" id="GO:0004674">
    <property type="term" value="F:protein serine/threonine kinase activity"/>
    <property type="evidence" value="ECO:0007669"/>
    <property type="project" value="TreeGrafter"/>
</dbReference>
<dbReference type="SUPFAM" id="SSF56112">
    <property type="entry name" value="Protein kinase-like (PK-like)"/>
    <property type="match status" value="1"/>
</dbReference>
<dbReference type="EMBL" id="MU150362">
    <property type="protein sequence ID" value="KAF9457682.1"/>
    <property type="molecule type" value="Genomic_DNA"/>
</dbReference>
<dbReference type="InterPro" id="IPR011009">
    <property type="entry name" value="Kinase-like_dom_sf"/>
</dbReference>
<dbReference type="InterPro" id="IPR051681">
    <property type="entry name" value="Ser/Thr_Kinases-Pseudokinases"/>
</dbReference>
<dbReference type="OrthoDB" id="122279at2759"/>
<dbReference type="Pfam" id="PF07714">
    <property type="entry name" value="PK_Tyr_Ser-Thr"/>
    <property type="match status" value="1"/>
</dbReference>
<dbReference type="InterPro" id="IPR001245">
    <property type="entry name" value="Ser-Thr/Tyr_kinase_cat_dom"/>
</dbReference>
<keyword evidence="2" id="KW-0808">Transferase</keyword>
<keyword evidence="3" id="KW-1185">Reference proteome</keyword>
<evidence type="ECO:0000313" key="3">
    <source>
        <dbReference type="Proteomes" id="UP000807353"/>
    </source>
</evidence>
<sequence length="533" mass="59474">MNTSSVDTPQPPPLGGDALVASFPSPYFHNGNLALDLENICHELENTSYSSAGMPVPQPSQISNDGSDGSLFPPRRDHHQLKLSWRAGPITGTLSNHSDLAPLSIITRLSILFENINEYKRLLACRDSTAQRLIDLFQTLLDMSQIKATFKRQLVVAVQRLSRNSDLYPTCFSLDDIQPVSEFPVAAGSFGDIYKGLFQDECVCLKVIRIHQASRVDYLKKRLSHEAILWGQLSHENLLPFYGVYQFRSRLCLVAPWMENGDINDYLENHPNENRILLAQDVAAGVSYLHANDVIQGDLKGANVLINGSGRACLTDFGLSSVTDANIINWTSQSSVASKGGSVRWQAPELFDFHQDILIHNSKASDVYALSCVFYELFMGSVPFVEYARDSTVILKIQSGICPSRPPDSHISWSSWGLTSNLWSLMERCWNSDPILRPNMDGIIGELGQHLVQDKRPAEPKRTNPRARSAVDGHVDVFDVSQLETLIFETDFLASDLSHGLSQSLYMPDNVQPDSLHYLRNSLQQNNILSWLS</sequence>
<evidence type="ECO:0000259" key="1">
    <source>
        <dbReference type="PROSITE" id="PS50011"/>
    </source>
</evidence>
<keyword evidence="2" id="KW-0418">Kinase</keyword>
<proteinExistence type="predicted"/>
<feature type="domain" description="Protein kinase" evidence="1">
    <location>
        <begin position="179"/>
        <end position="452"/>
    </location>
</feature>
<comment type="caution">
    <text evidence="2">The sequence shown here is derived from an EMBL/GenBank/DDBJ whole genome shotgun (WGS) entry which is preliminary data.</text>
</comment>
<accession>A0A9P5XU01</accession>
<dbReference type="Proteomes" id="UP000807353">
    <property type="component" value="Unassembled WGS sequence"/>
</dbReference>
<organism evidence="2 3">
    <name type="scientific">Collybia nuda</name>
    <dbReference type="NCBI Taxonomy" id="64659"/>
    <lineage>
        <taxon>Eukaryota</taxon>
        <taxon>Fungi</taxon>
        <taxon>Dikarya</taxon>
        <taxon>Basidiomycota</taxon>
        <taxon>Agaricomycotina</taxon>
        <taxon>Agaricomycetes</taxon>
        <taxon>Agaricomycetidae</taxon>
        <taxon>Agaricales</taxon>
        <taxon>Tricholomatineae</taxon>
        <taxon>Clitocybaceae</taxon>
        <taxon>Collybia</taxon>
    </lineage>
</organism>
<protein>
    <submittedName>
        <fullName evidence="2">Kinase-like domain-containing protein</fullName>
    </submittedName>
</protein>
<dbReference type="GO" id="GO:0005524">
    <property type="term" value="F:ATP binding"/>
    <property type="evidence" value="ECO:0007669"/>
    <property type="project" value="InterPro"/>
</dbReference>
<dbReference type="AlphaFoldDB" id="A0A9P5XU01"/>
<evidence type="ECO:0000313" key="2">
    <source>
        <dbReference type="EMBL" id="KAF9457682.1"/>
    </source>
</evidence>
<gene>
    <name evidence="2" type="ORF">BDZ94DRAFT_195216</name>
</gene>
<name>A0A9P5XU01_9AGAR</name>